<keyword evidence="2" id="KW-1185">Reference proteome</keyword>
<dbReference type="Proteomes" id="UP001652504">
    <property type="component" value="Unassembled WGS sequence"/>
</dbReference>
<accession>A0ABT3AA04</accession>
<evidence type="ECO:0000313" key="1">
    <source>
        <dbReference type="EMBL" id="MCV2885506.1"/>
    </source>
</evidence>
<comment type="caution">
    <text evidence="1">The sequence shown here is derived from an EMBL/GenBank/DDBJ whole genome shotgun (WGS) entry which is preliminary data.</text>
</comment>
<reference evidence="1 2" key="1">
    <citation type="submission" date="2022-10" db="EMBL/GenBank/DDBJ databases">
        <title>Aestuariibacter sp. AA17 isolated from Montipora capitata coral fragment.</title>
        <authorList>
            <person name="Emsley S.A."/>
            <person name="Pfannmuller K.M."/>
            <person name="Loughran R.M."/>
            <person name="Shlafstein M."/>
            <person name="Papke E."/>
            <person name="Saw J.H."/>
            <person name="Ushijima B."/>
            <person name="Videau P."/>
        </authorList>
    </citation>
    <scope>NUCLEOTIDE SEQUENCE [LARGE SCALE GENOMIC DNA]</scope>
    <source>
        <strain evidence="1 2">AA17</strain>
    </source>
</reference>
<gene>
    <name evidence="1" type="ORF">OE749_12450</name>
</gene>
<dbReference type="EMBL" id="JAOWKX010000006">
    <property type="protein sequence ID" value="MCV2885506.1"/>
    <property type="molecule type" value="Genomic_DNA"/>
</dbReference>
<evidence type="ECO:0000313" key="2">
    <source>
        <dbReference type="Proteomes" id="UP001652504"/>
    </source>
</evidence>
<protein>
    <submittedName>
        <fullName evidence="1">Uncharacterized protein</fullName>
    </submittedName>
</protein>
<dbReference type="RefSeq" id="WP_263712794.1">
    <property type="nucleotide sequence ID" value="NZ_JAOWKX010000006.1"/>
</dbReference>
<sequence length="67" mass="7666">MKITYEAWQDDNGVTFADQEGIKQFKDKGLFFGKAKLLHTIVADTPEEAMAAHHIKMGWEPYKPPED</sequence>
<proteinExistence type="predicted"/>
<name>A0ABT3AA04_9ALTE</name>
<organism evidence="1 2">
    <name type="scientific">Fluctibacter corallii</name>
    <dbReference type="NCBI Taxonomy" id="2984329"/>
    <lineage>
        <taxon>Bacteria</taxon>
        <taxon>Pseudomonadati</taxon>
        <taxon>Pseudomonadota</taxon>
        <taxon>Gammaproteobacteria</taxon>
        <taxon>Alteromonadales</taxon>
        <taxon>Alteromonadaceae</taxon>
        <taxon>Fluctibacter</taxon>
    </lineage>
</organism>